<dbReference type="InterPro" id="IPR029058">
    <property type="entry name" value="AB_hydrolase_fold"/>
</dbReference>
<dbReference type="Proteomes" id="UP000239711">
    <property type="component" value="Unassembled WGS sequence"/>
</dbReference>
<proteinExistence type="predicted"/>
<dbReference type="Gene3D" id="3.40.50.1820">
    <property type="entry name" value="alpha/beta hydrolase"/>
    <property type="match status" value="1"/>
</dbReference>
<protein>
    <recommendedName>
        <fullName evidence="3">BAAT/Acyl-CoA thioester hydrolase C-terminal domain-containing protein</fullName>
    </recommendedName>
</protein>
<evidence type="ECO:0000313" key="2">
    <source>
        <dbReference type="Proteomes" id="UP000239711"/>
    </source>
</evidence>
<dbReference type="AlphaFoldDB" id="A0A2S9IYH3"/>
<evidence type="ECO:0008006" key="3">
    <source>
        <dbReference type="Google" id="ProtNLM"/>
    </source>
</evidence>
<name>A0A2S9IYH3_9SPHI</name>
<comment type="caution">
    <text evidence="1">The sequence shown here is derived from an EMBL/GenBank/DDBJ whole genome shotgun (WGS) entry which is preliminary data.</text>
</comment>
<gene>
    <name evidence="1" type="ORF">C5745_17890</name>
</gene>
<evidence type="ECO:0000313" key="1">
    <source>
        <dbReference type="EMBL" id="PRD45581.1"/>
    </source>
</evidence>
<keyword evidence="2" id="KW-1185">Reference proteome</keyword>
<organism evidence="1 2">
    <name type="scientific">Sphingobacterium haloxyli</name>
    <dbReference type="NCBI Taxonomy" id="2100533"/>
    <lineage>
        <taxon>Bacteria</taxon>
        <taxon>Pseudomonadati</taxon>
        <taxon>Bacteroidota</taxon>
        <taxon>Sphingobacteriia</taxon>
        <taxon>Sphingobacteriales</taxon>
        <taxon>Sphingobacteriaceae</taxon>
        <taxon>Sphingobacterium</taxon>
    </lineage>
</organism>
<dbReference type="EMBL" id="PVBQ01000019">
    <property type="protein sequence ID" value="PRD45581.1"/>
    <property type="molecule type" value="Genomic_DNA"/>
</dbReference>
<sequence length="99" mass="11507">MEKMFKLVKDPVFIVGCRADRVTPVARYARHYHALIEHSEYFEFDGEVGHYVMLPEASDEVKKETPEVFVDDPSVDRKSVHQKVIDLAIDFFAEHINKV</sequence>
<dbReference type="SUPFAM" id="SSF53474">
    <property type="entry name" value="alpha/beta-Hydrolases"/>
    <property type="match status" value="1"/>
</dbReference>
<reference evidence="1 2" key="1">
    <citation type="submission" date="2018-02" db="EMBL/GenBank/DDBJ databases">
        <title>The draft genome of Sphingobacterium sp. 5JN-11.</title>
        <authorList>
            <person name="Liu L."/>
            <person name="Li L."/>
            <person name="Liang L."/>
            <person name="Zhang X."/>
            <person name="Wang T."/>
        </authorList>
    </citation>
    <scope>NUCLEOTIDE SEQUENCE [LARGE SCALE GENOMIC DNA]</scope>
    <source>
        <strain evidence="1 2">5JN-11</strain>
    </source>
</reference>
<accession>A0A2S9IYH3</accession>